<dbReference type="GO" id="GO:0008643">
    <property type="term" value="P:carbohydrate transport"/>
    <property type="evidence" value="ECO:0007669"/>
    <property type="project" value="InterPro"/>
</dbReference>
<dbReference type="Proteomes" id="UP000617634">
    <property type="component" value="Unassembled WGS sequence"/>
</dbReference>
<dbReference type="EMBL" id="JADZGI010000001">
    <property type="protein sequence ID" value="MBH0113367.1"/>
    <property type="molecule type" value="Genomic_DNA"/>
</dbReference>
<keyword evidence="2" id="KW-1133">Transmembrane helix</keyword>
<feature type="transmembrane region" description="Helical" evidence="2">
    <location>
        <begin position="165"/>
        <end position="190"/>
    </location>
</feature>
<name>A0A931HC74_9SPHN</name>
<keyword evidence="4" id="KW-1185">Reference proteome</keyword>
<dbReference type="InterPro" id="IPR036259">
    <property type="entry name" value="MFS_trans_sf"/>
</dbReference>
<dbReference type="Gene3D" id="1.20.1250.20">
    <property type="entry name" value="MFS general substrate transporter like domains"/>
    <property type="match status" value="1"/>
</dbReference>
<feature type="transmembrane region" description="Helical" evidence="2">
    <location>
        <begin position="95"/>
        <end position="113"/>
    </location>
</feature>
<feature type="transmembrane region" description="Helical" evidence="2">
    <location>
        <begin position="125"/>
        <end position="153"/>
    </location>
</feature>
<comment type="caution">
    <text evidence="3">The sequence shown here is derived from an EMBL/GenBank/DDBJ whole genome shotgun (WGS) entry which is preliminary data.</text>
</comment>
<sequence length="466" mass="49839">MTDTLTAPSPTAPASTGIEGKVGTSVLLRYGTGQLGAQIFRDTPAVLLPLFMTTMLGVEAWLAGLVVLIPKLWLIACDPLVGAWSDKVRKRFGRTPFLVAGAMLTSLGFVALFTLTESASPTLSAALTCFLFFLASTAFSMFSVPYLAIAAALSNDPHERTRIMIFRMVFSTLGVLIGVGVAQPMIYWLGGGEHGWTMMAFTLGAVCLVTMLVTALGLARVPMIEDDIAPGSLVSQLSAIMGNKPYLVLITTCLIQNIGQASGYTVIGFVFLYALQAVWIIPLFILVMAIAGILAQPLWFVLSRRWGKSRTYVFASFSWMLVTVTWYWMEPASDVLFTLPGVGAFGTQHLLVLVRGALIGMVNSAFVMLALSMLTDTIDYQRRTSGVANEGIFAGLFSAIEKLSFALGPVIAGLVMSAFGFVSSTGGAVEQTPHAITGIVLLYSLIPAALQIVSLGVFSRYKLAAH</sequence>
<dbReference type="InterPro" id="IPR039672">
    <property type="entry name" value="MFS_2"/>
</dbReference>
<accession>A0A931HC74</accession>
<gene>
    <name evidence="3" type="ORF">I5E68_10450</name>
</gene>
<feature type="transmembrane region" description="Helical" evidence="2">
    <location>
        <begin position="246"/>
        <end position="273"/>
    </location>
</feature>
<evidence type="ECO:0000256" key="1">
    <source>
        <dbReference type="ARBA" id="ARBA00009617"/>
    </source>
</evidence>
<feature type="transmembrane region" description="Helical" evidence="2">
    <location>
        <begin position="312"/>
        <end position="329"/>
    </location>
</feature>
<evidence type="ECO:0000313" key="4">
    <source>
        <dbReference type="Proteomes" id="UP000617634"/>
    </source>
</evidence>
<organism evidence="3 4">
    <name type="scientific">Novosphingobium aureum</name>
    <dbReference type="NCBI Taxonomy" id="2792964"/>
    <lineage>
        <taxon>Bacteria</taxon>
        <taxon>Pseudomonadati</taxon>
        <taxon>Pseudomonadota</taxon>
        <taxon>Alphaproteobacteria</taxon>
        <taxon>Sphingomonadales</taxon>
        <taxon>Sphingomonadaceae</taxon>
        <taxon>Novosphingobium</taxon>
    </lineage>
</organism>
<evidence type="ECO:0000313" key="3">
    <source>
        <dbReference type="EMBL" id="MBH0113367.1"/>
    </source>
</evidence>
<protein>
    <submittedName>
        <fullName evidence="3">MFS transporter</fullName>
    </submittedName>
</protein>
<dbReference type="RefSeq" id="WP_197163552.1">
    <property type="nucleotide sequence ID" value="NZ_JADZGI010000001.1"/>
</dbReference>
<proteinExistence type="inferred from homology"/>
<reference evidence="3" key="1">
    <citation type="submission" date="2020-11" db="EMBL/GenBank/DDBJ databases">
        <title>Novosphingobium aureum sp. nov., a marine bacterium isolated from sediment of a salt flat.</title>
        <authorList>
            <person name="Yoo Y."/>
            <person name="Kim J.-J."/>
        </authorList>
    </citation>
    <scope>NUCLEOTIDE SEQUENCE</scope>
    <source>
        <strain evidence="3">YJ-S2-02</strain>
    </source>
</reference>
<dbReference type="PANTHER" id="PTHR11328">
    <property type="entry name" value="MAJOR FACILITATOR SUPERFAMILY DOMAIN-CONTAINING PROTEIN"/>
    <property type="match status" value="1"/>
</dbReference>
<dbReference type="AlphaFoldDB" id="A0A931HC74"/>
<dbReference type="SUPFAM" id="SSF103473">
    <property type="entry name" value="MFS general substrate transporter"/>
    <property type="match status" value="1"/>
</dbReference>
<dbReference type="GO" id="GO:0005886">
    <property type="term" value="C:plasma membrane"/>
    <property type="evidence" value="ECO:0007669"/>
    <property type="project" value="TreeGrafter"/>
</dbReference>
<comment type="similarity">
    <text evidence="1">Belongs to the sodium:galactoside symporter (TC 2.A.2) family.</text>
</comment>
<feature type="transmembrane region" description="Helical" evidence="2">
    <location>
        <begin position="196"/>
        <end position="219"/>
    </location>
</feature>
<evidence type="ECO:0000256" key="2">
    <source>
        <dbReference type="SAM" id="Phobius"/>
    </source>
</evidence>
<feature type="transmembrane region" description="Helical" evidence="2">
    <location>
        <begin position="403"/>
        <end position="423"/>
    </location>
</feature>
<feature type="transmembrane region" description="Helical" evidence="2">
    <location>
        <begin position="279"/>
        <end position="300"/>
    </location>
</feature>
<keyword evidence="2" id="KW-0472">Membrane</keyword>
<feature type="transmembrane region" description="Helical" evidence="2">
    <location>
        <begin position="50"/>
        <end position="74"/>
    </location>
</feature>
<dbReference type="PANTHER" id="PTHR11328:SF24">
    <property type="entry name" value="MAJOR FACILITATOR SUPERFAMILY (MFS) PROFILE DOMAIN-CONTAINING PROTEIN"/>
    <property type="match status" value="1"/>
</dbReference>
<dbReference type="GO" id="GO:0015293">
    <property type="term" value="F:symporter activity"/>
    <property type="evidence" value="ECO:0007669"/>
    <property type="project" value="InterPro"/>
</dbReference>
<keyword evidence="2" id="KW-0812">Transmembrane</keyword>
<dbReference type="Pfam" id="PF13347">
    <property type="entry name" value="MFS_2"/>
    <property type="match status" value="1"/>
</dbReference>
<feature type="transmembrane region" description="Helical" evidence="2">
    <location>
        <begin position="349"/>
        <end position="374"/>
    </location>
</feature>
<feature type="transmembrane region" description="Helical" evidence="2">
    <location>
        <begin position="435"/>
        <end position="458"/>
    </location>
</feature>